<protein>
    <submittedName>
        <fullName evidence="1">Uncharacterized protein</fullName>
    </submittedName>
</protein>
<dbReference type="AlphaFoldDB" id="A0AAW4PTB3"/>
<accession>A0AAW4PTB3</accession>
<sequence>MTPDPPEQELRERGRGNVSVVNCFPDWRADGHYEAKGRRWNQRPVELVEAGLSVVDTSEATLGMVTAIEATPNHYKDDTGA</sequence>
<proteinExistence type="predicted"/>
<reference evidence="1 2" key="1">
    <citation type="submission" date="2021-06" db="EMBL/GenBank/DDBJ databases">
        <title>Halomicroarcula sp. a new haloarchaeum isolated from saline soil.</title>
        <authorList>
            <person name="Duran-Viseras A."/>
            <person name="Sanchez-Porro C."/>
            <person name="Ventosa A."/>
        </authorList>
    </citation>
    <scope>NUCLEOTIDE SEQUENCE [LARGE SCALE GENOMIC DNA]</scope>
    <source>
        <strain evidence="1 2">F13</strain>
    </source>
</reference>
<dbReference type="EMBL" id="RKLR01000006">
    <property type="protein sequence ID" value="MBX0324426.1"/>
    <property type="molecule type" value="Genomic_DNA"/>
</dbReference>
<dbReference type="Proteomes" id="UP001430377">
    <property type="component" value="Unassembled WGS sequence"/>
</dbReference>
<organism evidence="1 2">
    <name type="scientific">Haloarcula rubra</name>
    <dbReference type="NCBI Taxonomy" id="2487747"/>
    <lineage>
        <taxon>Archaea</taxon>
        <taxon>Methanobacteriati</taxon>
        <taxon>Methanobacteriota</taxon>
        <taxon>Stenosarchaea group</taxon>
        <taxon>Halobacteria</taxon>
        <taxon>Halobacteriales</taxon>
        <taxon>Haloarculaceae</taxon>
        <taxon>Haloarcula</taxon>
    </lineage>
</organism>
<comment type="caution">
    <text evidence="1">The sequence shown here is derived from an EMBL/GenBank/DDBJ whole genome shotgun (WGS) entry which is preliminary data.</text>
</comment>
<name>A0AAW4PTB3_9EURY</name>
<evidence type="ECO:0000313" key="1">
    <source>
        <dbReference type="EMBL" id="MBX0324426.1"/>
    </source>
</evidence>
<gene>
    <name evidence="1" type="ORF">EGH21_15460</name>
</gene>
<dbReference type="RefSeq" id="WP_220619378.1">
    <property type="nucleotide sequence ID" value="NZ_RKLR01000006.1"/>
</dbReference>
<evidence type="ECO:0000313" key="2">
    <source>
        <dbReference type="Proteomes" id="UP001430377"/>
    </source>
</evidence>
<keyword evidence="2" id="KW-1185">Reference proteome</keyword>